<evidence type="ECO:0000313" key="9">
    <source>
        <dbReference type="Proteomes" id="UP001596337"/>
    </source>
</evidence>
<comment type="caution">
    <text evidence="8">The sequence shown here is derived from an EMBL/GenBank/DDBJ whole genome shotgun (WGS) entry which is preliminary data.</text>
</comment>
<organism evidence="8 9">
    <name type="scientific">Haloechinothrix salitolerans</name>
    <dbReference type="NCBI Taxonomy" id="926830"/>
    <lineage>
        <taxon>Bacteria</taxon>
        <taxon>Bacillati</taxon>
        <taxon>Actinomycetota</taxon>
        <taxon>Actinomycetes</taxon>
        <taxon>Pseudonocardiales</taxon>
        <taxon>Pseudonocardiaceae</taxon>
        <taxon>Haloechinothrix</taxon>
    </lineage>
</organism>
<reference evidence="9" key="1">
    <citation type="journal article" date="2019" name="Int. J. Syst. Evol. Microbiol.">
        <title>The Global Catalogue of Microorganisms (GCM) 10K type strain sequencing project: providing services to taxonomists for standard genome sequencing and annotation.</title>
        <authorList>
            <consortium name="The Broad Institute Genomics Platform"/>
            <consortium name="The Broad Institute Genome Sequencing Center for Infectious Disease"/>
            <person name="Wu L."/>
            <person name="Ma J."/>
        </authorList>
    </citation>
    <scope>NUCLEOTIDE SEQUENCE [LARGE SCALE GENOMIC DNA]</scope>
    <source>
        <strain evidence="9">KCTC 32255</strain>
    </source>
</reference>
<dbReference type="InterPro" id="IPR050446">
    <property type="entry name" value="FAD-oxidoreductase/Apoptosis"/>
</dbReference>
<keyword evidence="4" id="KW-0560">Oxidoreductase</keyword>
<keyword evidence="2" id="KW-0285">Flavoprotein</keyword>
<evidence type="ECO:0000259" key="7">
    <source>
        <dbReference type="Pfam" id="PF14759"/>
    </source>
</evidence>
<dbReference type="EMBL" id="JBHSXX010000001">
    <property type="protein sequence ID" value="MFC6869435.1"/>
    <property type="molecule type" value="Genomic_DNA"/>
</dbReference>
<evidence type="ECO:0000259" key="6">
    <source>
        <dbReference type="Pfam" id="PF07992"/>
    </source>
</evidence>
<keyword evidence="3" id="KW-0274">FAD</keyword>
<dbReference type="SUPFAM" id="SSF55424">
    <property type="entry name" value="FAD/NAD-linked reductases, dimerisation (C-terminal) domain"/>
    <property type="match status" value="1"/>
</dbReference>
<dbReference type="RefSeq" id="WP_345400684.1">
    <property type="nucleotide sequence ID" value="NZ_BAABLA010000101.1"/>
</dbReference>
<dbReference type="Pfam" id="PF14759">
    <property type="entry name" value="Reductase_C"/>
    <property type="match status" value="1"/>
</dbReference>
<evidence type="ECO:0000256" key="2">
    <source>
        <dbReference type="ARBA" id="ARBA00022630"/>
    </source>
</evidence>
<dbReference type="SUPFAM" id="SSF51905">
    <property type="entry name" value="FAD/NAD(P)-binding domain"/>
    <property type="match status" value="1"/>
</dbReference>
<dbReference type="PRINTS" id="PR00469">
    <property type="entry name" value="PNDRDTASEII"/>
</dbReference>
<protein>
    <submittedName>
        <fullName evidence="8">NAD(P)/FAD-dependent oxidoreductase</fullName>
    </submittedName>
</protein>
<sequence length="415" mass="44808">MSERVVIVGASIGGIRTAAGLRKEGHAGEIVLVAPDAARPYDRPPLSKQVLQGTWEPEQASLGDPSQDFGVEVRTTRAVRLERDARKVVLATGEVLGYDRLVIATGATPKRFPERTLAGVHVLRSMQDCLGLREDLMRGGPLVVIGGGFIGAEVASAARGLDVPVCLVEAARAPMHGVLDPATAELLLQLHRERGVEIHCGVGVARLEGDGRVSTVVLSDGRRLHVDAVAVGIGVTPNTDWLEGSGLRLHDGVVTDQFLTATVDGTVLAVGDVARWYDPRVGRHVRIEHWTNAAEQAATVAHNIAHPDNPRPHDRMPYFWSDQHGAKIQTVGHVDPSWKALVVPGDRGLRRAVLHHDGIWVHSALAVNWPQALAVIRRGLDTELEVDQARRQLEELSGRRVPDEKLVAPPRSPGP</sequence>
<evidence type="ECO:0000256" key="3">
    <source>
        <dbReference type="ARBA" id="ARBA00022827"/>
    </source>
</evidence>
<feature type="domain" description="FAD/NAD(P)-binding" evidence="6">
    <location>
        <begin position="4"/>
        <end position="297"/>
    </location>
</feature>
<dbReference type="Pfam" id="PF07992">
    <property type="entry name" value="Pyr_redox_2"/>
    <property type="match status" value="1"/>
</dbReference>
<evidence type="ECO:0000256" key="1">
    <source>
        <dbReference type="ARBA" id="ARBA00001974"/>
    </source>
</evidence>
<comment type="cofactor">
    <cofactor evidence="1">
        <name>FAD</name>
        <dbReference type="ChEBI" id="CHEBI:57692"/>
    </cofactor>
</comment>
<feature type="region of interest" description="Disordered" evidence="5">
    <location>
        <begin position="395"/>
        <end position="415"/>
    </location>
</feature>
<dbReference type="InterPro" id="IPR023753">
    <property type="entry name" value="FAD/NAD-binding_dom"/>
</dbReference>
<dbReference type="Gene3D" id="3.30.390.30">
    <property type="match status" value="1"/>
</dbReference>
<dbReference type="Gene3D" id="3.50.50.60">
    <property type="entry name" value="FAD/NAD(P)-binding domain"/>
    <property type="match status" value="2"/>
</dbReference>
<gene>
    <name evidence="8" type="ORF">ACFQGD_20040</name>
</gene>
<name>A0ABW2C491_9PSEU</name>
<dbReference type="InterPro" id="IPR036188">
    <property type="entry name" value="FAD/NAD-bd_sf"/>
</dbReference>
<dbReference type="PANTHER" id="PTHR43557">
    <property type="entry name" value="APOPTOSIS-INDUCING FACTOR 1"/>
    <property type="match status" value="1"/>
</dbReference>
<evidence type="ECO:0000313" key="8">
    <source>
        <dbReference type="EMBL" id="MFC6869435.1"/>
    </source>
</evidence>
<dbReference type="PRINTS" id="PR00368">
    <property type="entry name" value="FADPNR"/>
</dbReference>
<accession>A0ABW2C491</accession>
<proteinExistence type="predicted"/>
<dbReference type="InterPro" id="IPR016156">
    <property type="entry name" value="FAD/NAD-linked_Rdtase_dimer_sf"/>
</dbReference>
<feature type="compositionally biased region" description="Basic and acidic residues" evidence="5">
    <location>
        <begin position="395"/>
        <end position="406"/>
    </location>
</feature>
<keyword evidence="9" id="KW-1185">Reference proteome</keyword>
<evidence type="ECO:0000256" key="4">
    <source>
        <dbReference type="ARBA" id="ARBA00023002"/>
    </source>
</evidence>
<feature type="domain" description="Reductase C-terminal" evidence="7">
    <location>
        <begin position="318"/>
        <end position="390"/>
    </location>
</feature>
<dbReference type="PANTHER" id="PTHR43557:SF2">
    <property type="entry name" value="RIESKE DOMAIN-CONTAINING PROTEIN-RELATED"/>
    <property type="match status" value="1"/>
</dbReference>
<dbReference type="InterPro" id="IPR028202">
    <property type="entry name" value="Reductase_C"/>
</dbReference>
<dbReference type="Proteomes" id="UP001596337">
    <property type="component" value="Unassembled WGS sequence"/>
</dbReference>
<evidence type="ECO:0000256" key="5">
    <source>
        <dbReference type="SAM" id="MobiDB-lite"/>
    </source>
</evidence>